<dbReference type="AlphaFoldDB" id="A0A1Y2HL56"/>
<gene>
    <name evidence="1" type="ORF">BCR44DRAFT_1485474</name>
</gene>
<feature type="non-terminal residue" evidence="1">
    <location>
        <position position="238"/>
    </location>
</feature>
<evidence type="ECO:0000313" key="2">
    <source>
        <dbReference type="Proteomes" id="UP000193411"/>
    </source>
</evidence>
<evidence type="ECO:0000313" key="1">
    <source>
        <dbReference type="EMBL" id="ORZ35305.1"/>
    </source>
</evidence>
<dbReference type="EMBL" id="MCFL01000023">
    <property type="protein sequence ID" value="ORZ35305.1"/>
    <property type="molecule type" value="Genomic_DNA"/>
</dbReference>
<name>A0A1Y2HL56_9FUNG</name>
<sequence length="238" mass="27520">MYRVVDQEAEMRRRLAQLDAKMGHRLAILEAKARTAGSKLPLTRVDAELIAAVRLQRWWRQEMKKRSGLDMDDERWASTRRRKGYGNASCAPIVIPDQPESPWRERFSQLEDAIKSGEERPIFARMESNERYPPNLARIRELRRMYTAQQRIDERLPDPSGADSLVEQTVATLMERVKDDLQPRWEEDGRELHANCARIQHELRSSACRLAAAKALIQSIQEQIAEIERLSLADSTST</sequence>
<dbReference type="Proteomes" id="UP000193411">
    <property type="component" value="Unassembled WGS sequence"/>
</dbReference>
<protein>
    <submittedName>
        <fullName evidence="1">Uncharacterized protein</fullName>
    </submittedName>
</protein>
<reference evidence="1 2" key="1">
    <citation type="submission" date="2016-07" db="EMBL/GenBank/DDBJ databases">
        <title>Pervasive Adenine N6-methylation of Active Genes in Fungi.</title>
        <authorList>
            <consortium name="DOE Joint Genome Institute"/>
            <person name="Mondo S.J."/>
            <person name="Dannebaum R.O."/>
            <person name="Kuo R.C."/>
            <person name="Labutti K."/>
            <person name="Haridas S."/>
            <person name="Kuo A."/>
            <person name="Salamov A."/>
            <person name="Ahrendt S.R."/>
            <person name="Lipzen A."/>
            <person name="Sullivan W."/>
            <person name="Andreopoulos W.B."/>
            <person name="Clum A."/>
            <person name="Lindquist E."/>
            <person name="Daum C."/>
            <person name="Ramamoorthy G.K."/>
            <person name="Gryganskyi A."/>
            <person name="Culley D."/>
            <person name="Magnuson J.K."/>
            <person name="James T.Y."/>
            <person name="O'Malley M.A."/>
            <person name="Stajich J.E."/>
            <person name="Spatafora J.W."/>
            <person name="Visel A."/>
            <person name="Grigoriev I.V."/>
        </authorList>
    </citation>
    <scope>NUCLEOTIDE SEQUENCE [LARGE SCALE GENOMIC DNA]</scope>
    <source>
        <strain evidence="1 2">PL171</strain>
    </source>
</reference>
<organism evidence="1 2">
    <name type="scientific">Catenaria anguillulae PL171</name>
    <dbReference type="NCBI Taxonomy" id="765915"/>
    <lineage>
        <taxon>Eukaryota</taxon>
        <taxon>Fungi</taxon>
        <taxon>Fungi incertae sedis</taxon>
        <taxon>Blastocladiomycota</taxon>
        <taxon>Blastocladiomycetes</taxon>
        <taxon>Blastocladiales</taxon>
        <taxon>Catenariaceae</taxon>
        <taxon>Catenaria</taxon>
    </lineage>
</organism>
<accession>A0A1Y2HL56</accession>
<keyword evidence="2" id="KW-1185">Reference proteome</keyword>
<comment type="caution">
    <text evidence="1">The sequence shown here is derived from an EMBL/GenBank/DDBJ whole genome shotgun (WGS) entry which is preliminary data.</text>
</comment>
<proteinExistence type="predicted"/>